<dbReference type="EMBL" id="JBHSRJ010000008">
    <property type="protein sequence ID" value="MFC6045167.1"/>
    <property type="molecule type" value="Genomic_DNA"/>
</dbReference>
<dbReference type="InterPro" id="IPR011330">
    <property type="entry name" value="Glyco_hydro/deAcase_b/a-brl"/>
</dbReference>
<keyword evidence="3" id="KW-1185">Reference proteome</keyword>
<dbReference type="InterPro" id="IPR002509">
    <property type="entry name" value="NODB_dom"/>
</dbReference>
<dbReference type="PANTHER" id="PTHR10587:SF137">
    <property type="entry name" value="4-DEOXY-4-FORMAMIDO-L-ARABINOSE-PHOSPHOUNDECAPRENOL DEFORMYLASE ARND-RELATED"/>
    <property type="match status" value="1"/>
</dbReference>
<dbReference type="PROSITE" id="PS51677">
    <property type="entry name" value="NODB"/>
    <property type="match status" value="1"/>
</dbReference>
<evidence type="ECO:0000313" key="3">
    <source>
        <dbReference type="Proteomes" id="UP001596135"/>
    </source>
</evidence>
<accession>A0ABW1LPQ0</accession>
<dbReference type="RefSeq" id="WP_379157848.1">
    <property type="nucleotide sequence ID" value="NZ_JBHSRJ010000008.1"/>
</dbReference>
<protein>
    <submittedName>
        <fullName evidence="2">Polysaccharide deacetylase family protein</fullName>
    </submittedName>
</protein>
<comment type="caution">
    <text evidence="2">The sequence shown here is derived from an EMBL/GenBank/DDBJ whole genome shotgun (WGS) entry which is preliminary data.</text>
</comment>
<organism evidence="2 3">
    <name type="scientific">Nocardioides hankookensis</name>
    <dbReference type="NCBI Taxonomy" id="443157"/>
    <lineage>
        <taxon>Bacteria</taxon>
        <taxon>Bacillati</taxon>
        <taxon>Actinomycetota</taxon>
        <taxon>Actinomycetes</taxon>
        <taxon>Propionibacteriales</taxon>
        <taxon>Nocardioidaceae</taxon>
        <taxon>Nocardioides</taxon>
    </lineage>
</organism>
<evidence type="ECO:0000259" key="1">
    <source>
        <dbReference type="PROSITE" id="PS51677"/>
    </source>
</evidence>
<dbReference type="CDD" id="cd10959">
    <property type="entry name" value="CE4_NodB_like_3"/>
    <property type="match status" value="1"/>
</dbReference>
<sequence length="230" mass="24982">MSSAVNVLVAGVGPLRRRVRPGLAGIGPTPHIALTYDDGPDPVSTPAFLRLLDRTGQRATFFVLGEHAVRHPVLVREMAAAGHELAVHGWDHRCVLRERPDALREGVRRTAGILGDLIGAPVRWYRPPYGVLSPAALAAARDTGLRTVLWSAWGRDWERRATPSRIVTTVDRTLRPGGTLLLHDTDRTAAAGSWRRTLAASELLLTRWAATGADVGPLRAHGLRPERVPA</sequence>
<reference evidence="3" key="1">
    <citation type="journal article" date="2019" name="Int. J. Syst. Evol. Microbiol.">
        <title>The Global Catalogue of Microorganisms (GCM) 10K type strain sequencing project: providing services to taxonomists for standard genome sequencing and annotation.</title>
        <authorList>
            <consortium name="The Broad Institute Genomics Platform"/>
            <consortium name="The Broad Institute Genome Sequencing Center for Infectious Disease"/>
            <person name="Wu L."/>
            <person name="Ma J."/>
        </authorList>
    </citation>
    <scope>NUCLEOTIDE SEQUENCE [LARGE SCALE GENOMIC DNA]</scope>
    <source>
        <strain evidence="3">CCUG 54522</strain>
    </source>
</reference>
<name>A0ABW1LPQ0_9ACTN</name>
<dbReference type="Pfam" id="PF01522">
    <property type="entry name" value="Polysacc_deac_1"/>
    <property type="match status" value="1"/>
</dbReference>
<evidence type="ECO:0000313" key="2">
    <source>
        <dbReference type="EMBL" id="MFC6045167.1"/>
    </source>
</evidence>
<dbReference type="SUPFAM" id="SSF88713">
    <property type="entry name" value="Glycoside hydrolase/deacetylase"/>
    <property type="match status" value="1"/>
</dbReference>
<dbReference type="PANTHER" id="PTHR10587">
    <property type="entry name" value="GLYCOSYL TRANSFERASE-RELATED"/>
    <property type="match status" value="1"/>
</dbReference>
<dbReference type="Proteomes" id="UP001596135">
    <property type="component" value="Unassembled WGS sequence"/>
</dbReference>
<proteinExistence type="predicted"/>
<gene>
    <name evidence="2" type="ORF">ACFPYL_18910</name>
</gene>
<dbReference type="InterPro" id="IPR050248">
    <property type="entry name" value="Polysacc_deacetylase_ArnD"/>
</dbReference>
<dbReference type="Gene3D" id="3.20.20.370">
    <property type="entry name" value="Glycoside hydrolase/deacetylase"/>
    <property type="match status" value="1"/>
</dbReference>
<feature type="domain" description="NodB homology" evidence="1">
    <location>
        <begin position="30"/>
        <end position="216"/>
    </location>
</feature>